<feature type="compositionally biased region" description="Polar residues" evidence="1">
    <location>
        <begin position="229"/>
        <end position="238"/>
    </location>
</feature>
<dbReference type="EMBL" id="KZ678132">
    <property type="protein sequence ID" value="PSN69866.1"/>
    <property type="molecule type" value="Genomic_DNA"/>
</dbReference>
<organism evidence="2 3">
    <name type="scientific">Corynespora cassiicola Philippines</name>
    <dbReference type="NCBI Taxonomy" id="1448308"/>
    <lineage>
        <taxon>Eukaryota</taxon>
        <taxon>Fungi</taxon>
        <taxon>Dikarya</taxon>
        <taxon>Ascomycota</taxon>
        <taxon>Pezizomycotina</taxon>
        <taxon>Dothideomycetes</taxon>
        <taxon>Pleosporomycetidae</taxon>
        <taxon>Pleosporales</taxon>
        <taxon>Corynesporascaceae</taxon>
        <taxon>Corynespora</taxon>
    </lineage>
</organism>
<protein>
    <submittedName>
        <fullName evidence="2">Uncharacterized protein</fullName>
    </submittedName>
</protein>
<feature type="compositionally biased region" description="Polar residues" evidence="1">
    <location>
        <begin position="185"/>
        <end position="196"/>
    </location>
</feature>
<feature type="compositionally biased region" description="Basic and acidic residues" evidence="1">
    <location>
        <begin position="405"/>
        <end position="422"/>
    </location>
</feature>
<name>A0A2T2NX60_CORCC</name>
<dbReference type="Proteomes" id="UP000240883">
    <property type="component" value="Unassembled WGS sequence"/>
</dbReference>
<sequence length="422" mass="46626">MTLQPPPADPANIVQALFFTLLDVFEAARDLHQTLSAKEKRDWSKGYADSRRVEYIERDEVEGEESIVMDKAAVTRQFDNGYRDNGPQFAMGDGNKQPYCPIITLQSVIITTFLYGPTSAEPISRQLSSLVAASRAAGTAAVDILAAQNDRQFAAFPPAPRSARHSPSSRGGLAPPPHPPLPYPVTSQPSVSSASTALVKARRESTPLPAKTTILDTSSRPRAVRSDTETTSFSGPTSYGEQMHPHNLFCLYALDLQNNPSQPLAGSITSKASPYCPHCKRDLNLSPGKSWEIFKDDDRTERTFRIQNRFVVKCHRDGPDGAYSCVICSKSTSVETVCGDVKALVRHIWMDHSASELEAEEDIAEVIEVPKERRRDSGMSWSDSRSSRRSQSLNAGKGKGRRRFERSVETLEIRPPRREPAP</sequence>
<dbReference type="AlphaFoldDB" id="A0A2T2NX60"/>
<reference evidence="2 3" key="1">
    <citation type="journal article" date="2018" name="Front. Microbiol.">
        <title>Genome-Wide Analysis of Corynespora cassiicola Leaf Fall Disease Putative Effectors.</title>
        <authorList>
            <person name="Lopez D."/>
            <person name="Ribeiro S."/>
            <person name="Label P."/>
            <person name="Fumanal B."/>
            <person name="Venisse J.S."/>
            <person name="Kohler A."/>
            <person name="de Oliveira R.R."/>
            <person name="Labutti K."/>
            <person name="Lipzen A."/>
            <person name="Lail K."/>
            <person name="Bauer D."/>
            <person name="Ohm R.A."/>
            <person name="Barry K.W."/>
            <person name="Spatafora J."/>
            <person name="Grigoriev I.V."/>
            <person name="Martin F.M."/>
            <person name="Pujade-Renaud V."/>
        </authorList>
    </citation>
    <scope>NUCLEOTIDE SEQUENCE [LARGE SCALE GENOMIC DNA]</scope>
    <source>
        <strain evidence="2 3">Philippines</strain>
    </source>
</reference>
<dbReference type="STRING" id="1448308.A0A2T2NX60"/>
<accession>A0A2T2NX60</accession>
<keyword evidence="3" id="KW-1185">Reference proteome</keyword>
<proteinExistence type="predicted"/>
<feature type="region of interest" description="Disordered" evidence="1">
    <location>
        <begin position="156"/>
        <end position="206"/>
    </location>
</feature>
<dbReference type="OrthoDB" id="5309037at2759"/>
<feature type="compositionally biased region" description="Basic and acidic residues" evidence="1">
    <location>
        <begin position="368"/>
        <end position="377"/>
    </location>
</feature>
<evidence type="ECO:0000313" key="3">
    <source>
        <dbReference type="Proteomes" id="UP000240883"/>
    </source>
</evidence>
<dbReference type="PANTHER" id="PTHR42354">
    <property type="entry name" value="C2H2-TYPE DOMAIN-CONTAINING PROTEIN"/>
    <property type="match status" value="1"/>
</dbReference>
<dbReference type="PANTHER" id="PTHR42354:SF1">
    <property type="entry name" value="C2H2-TYPE DOMAIN-CONTAINING PROTEIN"/>
    <property type="match status" value="1"/>
</dbReference>
<evidence type="ECO:0000256" key="1">
    <source>
        <dbReference type="SAM" id="MobiDB-lite"/>
    </source>
</evidence>
<feature type="compositionally biased region" description="Pro residues" evidence="1">
    <location>
        <begin position="174"/>
        <end position="183"/>
    </location>
</feature>
<evidence type="ECO:0000313" key="2">
    <source>
        <dbReference type="EMBL" id="PSN69866.1"/>
    </source>
</evidence>
<gene>
    <name evidence="2" type="ORF">BS50DRAFT_487609</name>
</gene>
<feature type="region of interest" description="Disordered" evidence="1">
    <location>
        <begin position="368"/>
        <end position="422"/>
    </location>
</feature>
<feature type="compositionally biased region" description="Low complexity" evidence="1">
    <location>
        <begin position="378"/>
        <end position="392"/>
    </location>
</feature>
<feature type="region of interest" description="Disordered" evidence="1">
    <location>
        <begin position="219"/>
        <end position="238"/>
    </location>
</feature>